<name>A0ABQ8BRX5_BRANA</name>
<dbReference type="Gene3D" id="3.30.40.10">
    <property type="entry name" value="Zinc/RING finger domain, C3HC4 (zinc finger)"/>
    <property type="match status" value="1"/>
</dbReference>
<evidence type="ECO:0000259" key="6">
    <source>
        <dbReference type="PROSITE" id="PS50004"/>
    </source>
</evidence>
<evidence type="ECO:0000256" key="4">
    <source>
        <dbReference type="PROSITE-ProRule" id="PRU00175"/>
    </source>
</evidence>
<keyword evidence="9" id="KW-1185">Reference proteome</keyword>
<gene>
    <name evidence="8" type="ORF">HID58_039300</name>
</gene>
<dbReference type="PROSITE" id="PS50089">
    <property type="entry name" value="ZF_RING_2"/>
    <property type="match status" value="1"/>
</dbReference>
<dbReference type="CDD" id="cd16574">
    <property type="entry name" value="RING-HC_Topors"/>
    <property type="match status" value="1"/>
</dbReference>
<dbReference type="SUPFAM" id="SSF49562">
    <property type="entry name" value="C2 domain (Calcium/lipid-binding domain, CaLB)"/>
    <property type="match status" value="1"/>
</dbReference>
<feature type="compositionally biased region" description="Low complexity" evidence="5">
    <location>
        <begin position="602"/>
        <end position="621"/>
    </location>
</feature>
<feature type="region of interest" description="Disordered" evidence="5">
    <location>
        <begin position="519"/>
        <end position="547"/>
    </location>
</feature>
<dbReference type="PANTHER" id="PTHR31208:SF3">
    <property type="entry name" value="OS01G0953500 PROTEIN"/>
    <property type="match status" value="1"/>
</dbReference>
<accession>A0ABQ8BRX5</accession>
<dbReference type="InterPro" id="IPR058746">
    <property type="entry name" value="Znf_RING-type_Topors"/>
</dbReference>
<evidence type="ECO:0000256" key="2">
    <source>
        <dbReference type="ARBA" id="ARBA00022771"/>
    </source>
</evidence>
<dbReference type="PANTHER" id="PTHR31208">
    <property type="entry name" value="EXPRESSED PROTEIN"/>
    <property type="match status" value="1"/>
</dbReference>
<sequence length="640" mass="71565">MSPSLIQIVDDLNQAEFLSPGDQDGKKAELVSSELSFGNHGGCCAICLDTIPLQETAMVKGCEHAYCVTCILRWASYKEIHTCPQCKHPFDFLNVHRALDGSVEDFMFEESVCLLLRASWFKPLEAVERVSYHDIDNYDFDIPPEYEEEEDDDDDLDEFLHGSSLRLGNRRWGDNGFVRSGRQEARPAQHKHRGGGGQASSASESSSSSSSSREPKEKKTSSSAATGRRAKRAMKREAANKAAEAVAAAKHEALLIFLDDLVKKQTSHFFGHLCPFSPMESLKQASSSRFCYHQGFSGVLQVFVHNARNIHNICIYDNQDVYAKFSLTYNPDDTISTRIVHRAGKNPEFNQKLMINVNQVDAAVLKCEIWMMSRARHYMEDQLLGFALVPVSDIIGQDSVTQDYSLSSTDLFHSPAGTVRLTLSIVNPSLVATSSNPKVNTSISSEVVLLSPQVSETVDYTRIEFPDINVVNENKQMVTEYFNGMGVRSGTASFLCLGSTHLPETDVTMVSLEDKELQRNGSFMASSSTTTSLSDDKNTADSNENREVAKVLRTSKEEEGEEKMNVETEETSMQKQIAEMYMRSMQQFTESLAKMKLPMDHNNNNNNTETQIQNRNNNNDNGTEKKKEGSRVFYGSRAFF</sequence>
<proteinExistence type="predicted"/>
<evidence type="ECO:0000313" key="8">
    <source>
        <dbReference type="EMBL" id="KAH0907473.1"/>
    </source>
</evidence>
<keyword evidence="1" id="KW-0479">Metal-binding</keyword>
<feature type="region of interest" description="Disordered" evidence="5">
    <location>
        <begin position="177"/>
        <end position="237"/>
    </location>
</feature>
<dbReference type="InterPro" id="IPR017907">
    <property type="entry name" value="Znf_RING_CS"/>
</dbReference>
<keyword evidence="2 4" id="KW-0863">Zinc-finger</keyword>
<dbReference type="SUPFAM" id="SSF57850">
    <property type="entry name" value="RING/U-box"/>
    <property type="match status" value="1"/>
</dbReference>
<dbReference type="Pfam" id="PF00097">
    <property type="entry name" value="zf-C3HC4"/>
    <property type="match status" value="1"/>
</dbReference>
<evidence type="ECO:0000256" key="5">
    <source>
        <dbReference type="SAM" id="MobiDB-lite"/>
    </source>
</evidence>
<feature type="compositionally biased region" description="Low complexity" evidence="5">
    <location>
        <begin position="200"/>
        <end position="212"/>
    </location>
</feature>
<evidence type="ECO:0000256" key="1">
    <source>
        <dbReference type="ARBA" id="ARBA00022723"/>
    </source>
</evidence>
<protein>
    <recommendedName>
        <fullName evidence="10">RING-type domain-containing protein</fullName>
    </recommendedName>
</protein>
<evidence type="ECO:0000259" key="7">
    <source>
        <dbReference type="PROSITE" id="PS50089"/>
    </source>
</evidence>
<evidence type="ECO:0000313" key="9">
    <source>
        <dbReference type="Proteomes" id="UP000824890"/>
    </source>
</evidence>
<dbReference type="PROSITE" id="PS50004">
    <property type="entry name" value="C2"/>
    <property type="match status" value="1"/>
</dbReference>
<feature type="region of interest" description="Disordered" evidence="5">
    <location>
        <begin position="598"/>
        <end position="630"/>
    </location>
</feature>
<dbReference type="InterPro" id="IPR001841">
    <property type="entry name" value="Znf_RING"/>
</dbReference>
<dbReference type="InterPro" id="IPR035892">
    <property type="entry name" value="C2_domain_sf"/>
</dbReference>
<feature type="compositionally biased region" description="Basic and acidic residues" evidence="5">
    <location>
        <begin position="534"/>
        <end position="547"/>
    </location>
</feature>
<dbReference type="InterPro" id="IPR000008">
    <property type="entry name" value="C2_dom"/>
</dbReference>
<evidence type="ECO:0008006" key="10">
    <source>
        <dbReference type="Google" id="ProtNLM"/>
    </source>
</evidence>
<dbReference type="PROSITE" id="PS00518">
    <property type="entry name" value="ZF_RING_1"/>
    <property type="match status" value="1"/>
</dbReference>
<organism evidence="8 9">
    <name type="scientific">Brassica napus</name>
    <name type="common">Rape</name>
    <dbReference type="NCBI Taxonomy" id="3708"/>
    <lineage>
        <taxon>Eukaryota</taxon>
        <taxon>Viridiplantae</taxon>
        <taxon>Streptophyta</taxon>
        <taxon>Embryophyta</taxon>
        <taxon>Tracheophyta</taxon>
        <taxon>Spermatophyta</taxon>
        <taxon>Magnoliopsida</taxon>
        <taxon>eudicotyledons</taxon>
        <taxon>Gunneridae</taxon>
        <taxon>Pentapetalae</taxon>
        <taxon>rosids</taxon>
        <taxon>malvids</taxon>
        <taxon>Brassicales</taxon>
        <taxon>Brassicaceae</taxon>
        <taxon>Brassiceae</taxon>
        <taxon>Brassica</taxon>
    </lineage>
</organism>
<dbReference type="Proteomes" id="UP000824890">
    <property type="component" value="Unassembled WGS sequence"/>
</dbReference>
<dbReference type="CDD" id="cd00030">
    <property type="entry name" value="C2"/>
    <property type="match status" value="1"/>
</dbReference>
<feature type="domain" description="RING-type" evidence="7">
    <location>
        <begin position="44"/>
        <end position="87"/>
    </location>
</feature>
<comment type="caution">
    <text evidence="8">The sequence shown here is derived from an EMBL/GenBank/DDBJ whole genome shotgun (WGS) entry which is preliminary data.</text>
</comment>
<dbReference type="InterPro" id="IPR018957">
    <property type="entry name" value="Znf_C3HC4_RING-type"/>
</dbReference>
<dbReference type="InterPro" id="IPR013083">
    <property type="entry name" value="Znf_RING/FYVE/PHD"/>
</dbReference>
<reference evidence="8 9" key="1">
    <citation type="submission" date="2021-05" db="EMBL/GenBank/DDBJ databases">
        <title>Genome Assembly of Synthetic Allotetraploid Brassica napus Reveals Homoeologous Exchanges between Subgenomes.</title>
        <authorList>
            <person name="Davis J.T."/>
        </authorList>
    </citation>
    <scope>NUCLEOTIDE SEQUENCE [LARGE SCALE GENOMIC DNA]</scope>
    <source>
        <strain evidence="9">cv. Da-Ae</strain>
        <tissue evidence="8">Seedling</tissue>
    </source>
</reference>
<dbReference type="SMART" id="SM00184">
    <property type="entry name" value="RING"/>
    <property type="match status" value="1"/>
</dbReference>
<evidence type="ECO:0000256" key="3">
    <source>
        <dbReference type="ARBA" id="ARBA00022833"/>
    </source>
</evidence>
<dbReference type="EMBL" id="JAGKQM010000010">
    <property type="protein sequence ID" value="KAH0907473.1"/>
    <property type="molecule type" value="Genomic_DNA"/>
</dbReference>
<keyword evidence="3" id="KW-0862">Zinc</keyword>
<dbReference type="Gene3D" id="2.60.40.150">
    <property type="entry name" value="C2 domain"/>
    <property type="match status" value="1"/>
</dbReference>
<dbReference type="SMART" id="SM00239">
    <property type="entry name" value="C2"/>
    <property type="match status" value="1"/>
</dbReference>
<dbReference type="Pfam" id="PF00168">
    <property type="entry name" value="C2"/>
    <property type="match status" value="1"/>
</dbReference>
<feature type="domain" description="C2" evidence="6">
    <location>
        <begin position="278"/>
        <end position="404"/>
    </location>
</feature>